<dbReference type="Proteomes" id="UP001162164">
    <property type="component" value="Unassembled WGS sequence"/>
</dbReference>
<accession>A0ABQ9JHD2</accession>
<proteinExistence type="predicted"/>
<evidence type="ECO:0000313" key="1">
    <source>
        <dbReference type="EMBL" id="KAJ8977611.1"/>
    </source>
</evidence>
<name>A0ABQ9JHD2_9CUCU</name>
<keyword evidence="2" id="KW-1185">Reference proteome</keyword>
<comment type="caution">
    <text evidence="1">The sequence shown here is derived from an EMBL/GenBank/DDBJ whole genome shotgun (WGS) entry which is preliminary data.</text>
</comment>
<organism evidence="1 2">
    <name type="scientific">Molorchus minor</name>
    <dbReference type="NCBI Taxonomy" id="1323400"/>
    <lineage>
        <taxon>Eukaryota</taxon>
        <taxon>Metazoa</taxon>
        <taxon>Ecdysozoa</taxon>
        <taxon>Arthropoda</taxon>
        <taxon>Hexapoda</taxon>
        <taxon>Insecta</taxon>
        <taxon>Pterygota</taxon>
        <taxon>Neoptera</taxon>
        <taxon>Endopterygota</taxon>
        <taxon>Coleoptera</taxon>
        <taxon>Polyphaga</taxon>
        <taxon>Cucujiformia</taxon>
        <taxon>Chrysomeloidea</taxon>
        <taxon>Cerambycidae</taxon>
        <taxon>Lamiinae</taxon>
        <taxon>Monochamini</taxon>
        <taxon>Molorchus</taxon>
    </lineage>
</organism>
<gene>
    <name evidence="1" type="ORF">NQ317_011783</name>
</gene>
<evidence type="ECO:0000313" key="2">
    <source>
        <dbReference type="Proteomes" id="UP001162164"/>
    </source>
</evidence>
<protein>
    <submittedName>
        <fullName evidence="1">Uncharacterized protein</fullName>
    </submittedName>
</protein>
<reference evidence="1" key="1">
    <citation type="journal article" date="2023" name="Insect Mol. Biol.">
        <title>Genome sequencing provides insights into the evolution of gene families encoding plant cell wall-degrading enzymes in longhorned beetles.</title>
        <authorList>
            <person name="Shin N.R."/>
            <person name="Okamura Y."/>
            <person name="Kirsch R."/>
            <person name="Pauchet Y."/>
        </authorList>
    </citation>
    <scope>NUCLEOTIDE SEQUENCE</scope>
    <source>
        <strain evidence="1">MMC_N1</strain>
    </source>
</reference>
<dbReference type="EMBL" id="JAPWTJ010000526">
    <property type="protein sequence ID" value="KAJ8977611.1"/>
    <property type="molecule type" value="Genomic_DNA"/>
</dbReference>
<sequence>MSNAYWICSCVQVSLRVTARDAANIRIIRPDSDIRPNTPDSKLSGRISVWQANTLHYNLQQNTSIANCMVSDHR</sequence>